<dbReference type="AlphaFoldDB" id="A0A839XWQ4"/>
<dbReference type="RefSeq" id="WP_183786705.1">
    <property type="nucleotide sequence ID" value="NZ_JACIBS010000004.1"/>
</dbReference>
<comment type="caution">
    <text evidence="2">The sequence shown here is derived from an EMBL/GenBank/DDBJ whole genome shotgun (WGS) entry which is preliminary data.</text>
</comment>
<dbReference type="Proteomes" id="UP000564573">
    <property type="component" value="Unassembled WGS sequence"/>
</dbReference>
<protein>
    <recommendedName>
        <fullName evidence="1">Pyrroline-5-carboxylate reductase catalytic N-terminal domain-containing protein</fullName>
    </recommendedName>
</protein>
<accession>A0A839XWQ4</accession>
<dbReference type="SUPFAM" id="SSF51735">
    <property type="entry name" value="NAD(P)-binding Rossmann-fold domains"/>
    <property type="match status" value="1"/>
</dbReference>
<name>A0A839XWQ4_9PSEU</name>
<gene>
    <name evidence="2" type="ORF">FB384_004455</name>
</gene>
<dbReference type="EMBL" id="JACIBS010000004">
    <property type="protein sequence ID" value="MBB3665498.1"/>
    <property type="molecule type" value="Genomic_DNA"/>
</dbReference>
<evidence type="ECO:0000313" key="2">
    <source>
        <dbReference type="EMBL" id="MBB3665498.1"/>
    </source>
</evidence>
<reference evidence="2 3" key="1">
    <citation type="submission" date="2020-08" db="EMBL/GenBank/DDBJ databases">
        <title>Sequencing the genomes of 1000 actinobacteria strains.</title>
        <authorList>
            <person name="Klenk H.-P."/>
        </authorList>
    </citation>
    <scope>NUCLEOTIDE SEQUENCE [LARGE SCALE GENOMIC DNA]</scope>
    <source>
        <strain evidence="2 3">DSM 45267</strain>
    </source>
</reference>
<dbReference type="InterPro" id="IPR036291">
    <property type="entry name" value="NAD(P)-bd_dom_sf"/>
</dbReference>
<evidence type="ECO:0000259" key="1">
    <source>
        <dbReference type="Pfam" id="PF03807"/>
    </source>
</evidence>
<feature type="domain" description="Pyrroline-5-carboxylate reductase catalytic N-terminal" evidence="1">
    <location>
        <begin position="6"/>
        <end position="94"/>
    </location>
</feature>
<organism evidence="2 3">
    <name type="scientific">Prauserella sediminis</name>
    <dbReference type="NCBI Taxonomy" id="577680"/>
    <lineage>
        <taxon>Bacteria</taxon>
        <taxon>Bacillati</taxon>
        <taxon>Actinomycetota</taxon>
        <taxon>Actinomycetes</taxon>
        <taxon>Pseudonocardiales</taxon>
        <taxon>Pseudonocardiaceae</taxon>
        <taxon>Prauserella</taxon>
        <taxon>Prauserella salsuginis group</taxon>
    </lineage>
</organism>
<dbReference type="Gene3D" id="3.40.50.720">
    <property type="entry name" value="NAD(P)-binding Rossmann-like Domain"/>
    <property type="match status" value="1"/>
</dbReference>
<proteinExistence type="predicted"/>
<evidence type="ECO:0000313" key="3">
    <source>
        <dbReference type="Proteomes" id="UP000564573"/>
    </source>
</evidence>
<dbReference type="Pfam" id="PF03807">
    <property type="entry name" value="F420_oxidored"/>
    <property type="match status" value="1"/>
</dbReference>
<keyword evidence="3" id="KW-1185">Reference proteome</keyword>
<sequence length="243" mass="25293">MNPGVLAIVGTGRHGSALARLAVAAGMAVRLANSRGPHTLAALVGELGPSARAGTVDEVAAESDIVIVTLPLHRIDALPESAFAGKTVVDATNYYPDWNGPFAELDDGQTASSRLVQRRLSGAMVVKSLNTIDFRRLPRRARPTGDPERSALPVAGDRADAVESVVMLLDCLGFDALVVGGLDDSQCIQPGSPAYGDPYRGIMPAGADRAAWFAETPGVPVPVATLRELVAGAASPFSRTEPF</sequence>
<dbReference type="InterPro" id="IPR028939">
    <property type="entry name" value="P5C_Rdtase_cat_N"/>
</dbReference>